<organism evidence="1 2">
    <name type="scientific">Weissella ceti</name>
    <dbReference type="NCBI Taxonomy" id="759620"/>
    <lineage>
        <taxon>Bacteria</taxon>
        <taxon>Bacillati</taxon>
        <taxon>Bacillota</taxon>
        <taxon>Bacilli</taxon>
        <taxon>Lactobacillales</taxon>
        <taxon>Lactobacillaceae</taxon>
        <taxon>Weissella</taxon>
    </lineage>
</organism>
<proteinExistence type="predicted"/>
<dbReference type="SUPFAM" id="SSF54909">
    <property type="entry name" value="Dimeric alpha+beta barrel"/>
    <property type="match status" value="1"/>
</dbReference>
<dbReference type="Gene3D" id="3.30.70.100">
    <property type="match status" value="1"/>
</dbReference>
<keyword evidence="2" id="KW-1185">Reference proteome</keyword>
<dbReference type="RefSeq" id="WP_213409329.1">
    <property type="nucleotide sequence ID" value="NZ_CP074441.1"/>
</dbReference>
<protein>
    <recommendedName>
        <fullName evidence="3">ABM domain-containing protein</fullName>
    </recommendedName>
</protein>
<comment type="caution">
    <text evidence="1">The sequence shown here is derived from an EMBL/GenBank/DDBJ whole genome shotgun (WGS) entry which is preliminary data.</text>
</comment>
<dbReference type="EMBL" id="JAOZFE010000001">
    <property type="protein sequence ID" value="MCW0952722.1"/>
    <property type="molecule type" value="Genomic_DNA"/>
</dbReference>
<dbReference type="InterPro" id="IPR011008">
    <property type="entry name" value="Dimeric_a/b-barrel"/>
</dbReference>
<evidence type="ECO:0008006" key="3">
    <source>
        <dbReference type="Google" id="ProtNLM"/>
    </source>
</evidence>
<gene>
    <name evidence="1" type="ORF">OIT44_01340</name>
</gene>
<sequence>MTEYLYTTFGSEEVLQSVREANSSRNLMLTVDDTDPLRYQLLDKTTESSIFNTPTSYEILSQHGQAQEIRGWMNFTFITLSDQERANFIRRWETYQAHGFDNVSGFMSGFLLQRTDEPSQFAILTTWTLKDYWTIWDDETETPLTIYEASPLRYGVRHSQYSFAAFTKQSLS</sequence>
<accession>A0ABT3E2U4</accession>
<reference evidence="1 2" key="1">
    <citation type="submission" date="2022-10" db="EMBL/GenBank/DDBJ databases">
        <title>Weissella fermenti sp. nov., isolated from fermented cabbage.</title>
        <authorList>
            <person name="Lee J.K."/>
            <person name="Baek J.H."/>
            <person name="Choi D.G."/>
            <person name="Kim J.M."/>
            <person name="Jeon C.O."/>
        </authorList>
    </citation>
    <scope>NUCLEOTIDE SEQUENCE [LARGE SCALE GENOMIC DNA]</scope>
    <source>
        <strain evidence="1 2">KACC 18534</strain>
    </source>
</reference>
<evidence type="ECO:0000313" key="2">
    <source>
        <dbReference type="Proteomes" id="UP001526225"/>
    </source>
</evidence>
<name>A0ABT3E2U4_9LACO</name>
<evidence type="ECO:0000313" key="1">
    <source>
        <dbReference type="EMBL" id="MCW0952722.1"/>
    </source>
</evidence>
<dbReference type="Proteomes" id="UP001526225">
    <property type="component" value="Unassembled WGS sequence"/>
</dbReference>